<accession>A0A5C3KZV4</accession>
<dbReference type="OrthoDB" id="196140at2759"/>
<dbReference type="Pfam" id="PF10785">
    <property type="entry name" value="NADH-u_ox-rdase"/>
    <property type="match status" value="1"/>
</dbReference>
<sequence length="170" mass="19148">MVHIKDTSSPYPRIDSDPHFSRVVRYFRPSDYAVWGGTAAAFPAALYAWEMADPTRFSLKTPMRLGGLLGFVGGFLFAYQRTSARFWGWAENKREQDLDFEELSQRASQGKPLYGESNQPGWIQDMAARTSTFSQLKLSAIPMFNFVQHPHHGTDPAKYGAQSSSTTEQS</sequence>
<dbReference type="PANTHER" id="PTHR34062">
    <property type="entry name" value="OXIDOREDUCTASE 21 KDA SUBUNIT, PUTATIVE (AFU_ORTHOLOGUE AFUA_4G04750)-RELATED"/>
    <property type="match status" value="1"/>
</dbReference>
<dbReference type="Proteomes" id="UP000307440">
    <property type="component" value="Unassembled WGS sequence"/>
</dbReference>
<reference evidence="4 5" key="1">
    <citation type="journal article" date="2019" name="Nat. Ecol. Evol.">
        <title>Megaphylogeny resolves global patterns of mushroom evolution.</title>
        <authorList>
            <person name="Varga T."/>
            <person name="Krizsan K."/>
            <person name="Foldi C."/>
            <person name="Dima B."/>
            <person name="Sanchez-Garcia M."/>
            <person name="Sanchez-Ramirez S."/>
            <person name="Szollosi G.J."/>
            <person name="Szarkandi J.G."/>
            <person name="Papp V."/>
            <person name="Albert L."/>
            <person name="Andreopoulos W."/>
            <person name="Angelini C."/>
            <person name="Antonin V."/>
            <person name="Barry K.W."/>
            <person name="Bougher N.L."/>
            <person name="Buchanan P."/>
            <person name="Buyck B."/>
            <person name="Bense V."/>
            <person name="Catcheside P."/>
            <person name="Chovatia M."/>
            <person name="Cooper J."/>
            <person name="Damon W."/>
            <person name="Desjardin D."/>
            <person name="Finy P."/>
            <person name="Geml J."/>
            <person name="Haridas S."/>
            <person name="Hughes K."/>
            <person name="Justo A."/>
            <person name="Karasinski D."/>
            <person name="Kautmanova I."/>
            <person name="Kiss B."/>
            <person name="Kocsube S."/>
            <person name="Kotiranta H."/>
            <person name="LaButti K.M."/>
            <person name="Lechner B.E."/>
            <person name="Liimatainen K."/>
            <person name="Lipzen A."/>
            <person name="Lukacs Z."/>
            <person name="Mihaltcheva S."/>
            <person name="Morgado L.N."/>
            <person name="Niskanen T."/>
            <person name="Noordeloos M.E."/>
            <person name="Ohm R.A."/>
            <person name="Ortiz-Santana B."/>
            <person name="Ovrebo C."/>
            <person name="Racz N."/>
            <person name="Riley R."/>
            <person name="Savchenko A."/>
            <person name="Shiryaev A."/>
            <person name="Soop K."/>
            <person name="Spirin V."/>
            <person name="Szebenyi C."/>
            <person name="Tomsovsky M."/>
            <person name="Tulloss R.E."/>
            <person name="Uehling J."/>
            <person name="Grigoriev I.V."/>
            <person name="Vagvolgyi C."/>
            <person name="Papp T."/>
            <person name="Martin F.M."/>
            <person name="Miettinen O."/>
            <person name="Hibbett D.S."/>
            <person name="Nagy L.G."/>
        </authorList>
    </citation>
    <scope>NUCLEOTIDE SEQUENCE [LARGE SCALE GENOMIC DNA]</scope>
    <source>
        <strain evidence="4 5">CBS 121175</strain>
    </source>
</reference>
<keyword evidence="1" id="KW-0812">Transmembrane</keyword>
<evidence type="ECO:0008006" key="6">
    <source>
        <dbReference type="Google" id="ProtNLM"/>
    </source>
</evidence>
<dbReference type="InterPro" id="IPR024549">
    <property type="entry name" value="NADH-UbQ_OxRdtase_su21_C_fun"/>
</dbReference>
<organism evidence="4 5">
    <name type="scientific">Coprinopsis marcescibilis</name>
    <name type="common">Agaric fungus</name>
    <name type="synonym">Psathyrella marcescibilis</name>
    <dbReference type="NCBI Taxonomy" id="230819"/>
    <lineage>
        <taxon>Eukaryota</taxon>
        <taxon>Fungi</taxon>
        <taxon>Dikarya</taxon>
        <taxon>Basidiomycota</taxon>
        <taxon>Agaricomycotina</taxon>
        <taxon>Agaricomycetes</taxon>
        <taxon>Agaricomycetidae</taxon>
        <taxon>Agaricales</taxon>
        <taxon>Agaricineae</taxon>
        <taxon>Psathyrellaceae</taxon>
        <taxon>Coprinopsis</taxon>
    </lineage>
</organism>
<feature type="transmembrane region" description="Helical" evidence="1">
    <location>
        <begin position="61"/>
        <end position="79"/>
    </location>
</feature>
<dbReference type="PANTHER" id="PTHR34062:SF1">
    <property type="entry name" value="NADH-UBIQUINONE OXIDOREDUCTASE 21KDA SUBUNIT N-TERMINAL DOMAIN-CONTAINING PROTEIN"/>
    <property type="match status" value="1"/>
</dbReference>
<keyword evidence="5" id="KW-1185">Reference proteome</keyword>
<dbReference type="Pfam" id="PF12853">
    <property type="entry name" value="NADH_u_ox_C"/>
    <property type="match status" value="1"/>
</dbReference>
<evidence type="ECO:0000313" key="5">
    <source>
        <dbReference type="Proteomes" id="UP000307440"/>
    </source>
</evidence>
<protein>
    <recommendedName>
        <fullName evidence="6">NADH-ubiquinone oxidoreductase 21 kDa subunit</fullName>
    </recommendedName>
</protein>
<name>A0A5C3KZV4_COPMA</name>
<proteinExistence type="predicted"/>
<dbReference type="EMBL" id="ML210177">
    <property type="protein sequence ID" value="TFK26242.1"/>
    <property type="molecule type" value="Genomic_DNA"/>
</dbReference>
<dbReference type="AlphaFoldDB" id="A0A5C3KZV4"/>
<keyword evidence="1" id="KW-1133">Transmembrane helix</keyword>
<dbReference type="InterPro" id="IPR019721">
    <property type="entry name" value="NADH-UbQ_OxRdtase_su21_N"/>
</dbReference>
<evidence type="ECO:0000256" key="1">
    <source>
        <dbReference type="SAM" id="Phobius"/>
    </source>
</evidence>
<evidence type="ECO:0000259" key="3">
    <source>
        <dbReference type="Pfam" id="PF12853"/>
    </source>
</evidence>
<dbReference type="InterPro" id="IPR053229">
    <property type="entry name" value="NADH-Q_oxidrdct_subunit"/>
</dbReference>
<evidence type="ECO:0000259" key="2">
    <source>
        <dbReference type="Pfam" id="PF10785"/>
    </source>
</evidence>
<feature type="transmembrane region" description="Helical" evidence="1">
    <location>
        <begin position="32"/>
        <end position="49"/>
    </location>
</feature>
<feature type="domain" description="NADH-ubiquinone oxidoreductase 21kDa subunit C-terminal fungi" evidence="3">
    <location>
        <begin position="102"/>
        <end position="163"/>
    </location>
</feature>
<dbReference type="STRING" id="230819.A0A5C3KZV4"/>
<gene>
    <name evidence="4" type="ORF">FA15DRAFT_667740</name>
</gene>
<feature type="domain" description="NADH-ubiquinone oxidoreductase 21kDa subunit N-terminal" evidence="2">
    <location>
        <begin position="9"/>
        <end position="91"/>
    </location>
</feature>
<keyword evidence="1" id="KW-0472">Membrane</keyword>
<evidence type="ECO:0000313" key="4">
    <source>
        <dbReference type="EMBL" id="TFK26242.1"/>
    </source>
</evidence>